<keyword evidence="14" id="KW-1185">Reference proteome</keyword>
<dbReference type="InterPro" id="IPR050964">
    <property type="entry name" value="Striated_Muscle_Regulatory"/>
</dbReference>
<dbReference type="Pfam" id="PF07679">
    <property type="entry name" value="I-set"/>
    <property type="match status" value="3"/>
</dbReference>
<evidence type="ECO:0000259" key="12">
    <source>
        <dbReference type="PROSITE" id="PS50853"/>
    </source>
</evidence>
<feature type="domain" description="Ig-like" evidence="11">
    <location>
        <begin position="1"/>
        <end position="40"/>
    </location>
</feature>
<dbReference type="GO" id="GO:0045214">
    <property type="term" value="P:sarcomere organization"/>
    <property type="evidence" value="ECO:0007669"/>
    <property type="project" value="TreeGrafter"/>
</dbReference>
<dbReference type="GO" id="GO:0031430">
    <property type="term" value="C:M band"/>
    <property type="evidence" value="ECO:0007669"/>
    <property type="project" value="TreeGrafter"/>
</dbReference>
<dbReference type="GO" id="GO:0016020">
    <property type="term" value="C:membrane"/>
    <property type="evidence" value="ECO:0007669"/>
    <property type="project" value="UniProtKB-SubCell"/>
</dbReference>
<keyword evidence="8" id="KW-0393">Immunoglobulin domain</keyword>
<dbReference type="SMART" id="SM00408">
    <property type="entry name" value="IGc2"/>
    <property type="match status" value="2"/>
</dbReference>
<dbReference type="CDD" id="cd00063">
    <property type="entry name" value="FN3"/>
    <property type="match status" value="3"/>
</dbReference>
<evidence type="ECO:0000313" key="14">
    <source>
        <dbReference type="Proteomes" id="UP000828390"/>
    </source>
</evidence>
<dbReference type="InterPro" id="IPR007110">
    <property type="entry name" value="Ig-like_dom"/>
</dbReference>
<feature type="region of interest" description="Disordered" evidence="9">
    <location>
        <begin position="836"/>
        <end position="882"/>
    </location>
</feature>
<dbReference type="InterPro" id="IPR013098">
    <property type="entry name" value="Ig_I-set"/>
</dbReference>
<dbReference type="SUPFAM" id="SSF48726">
    <property type="entry name" value="Immunoglobulin"/>
    <property type="match status" value="3"/>
</dbReference>
<evidence type="ECO:0000256" key="1">
    <source>
        <dbReference type="ARBA" id="ARBA00004167"/>
    </source>
</evidence>
<dbReference type="InterPro" id="IPR003599">
    <property type="entry name" value="Ig_sub"/>
</dbReference>
<dbReference type="FunFam" id="2.60.40.10:FF:000008">
    <property type="entry name" value="roundabout homolog 2 isoform X2"/>
    <property type="match status" value="2"/>
</dbReference>
<evidence type="ECO:0000313" key="13">
    <source>
        <dbReference type="EMBL" id="KAH3730905.1"/>
    </source>
</evidence>
<feature type="compositionally biased region" description="Basic and acidic residues" evidence="9">
    <location>
        <begin position="774"/>
        <end position="791"/>
    </location>
</feature>
<dbReference type="PROSITE" id="PS50835">
    <property type="entry name" value="IG_LIKE"/>
    <property type="match status" value="3"/>
</dbReference>
<comment type="subcellular location">
    <subcellularLocation>
        <location evidence="1">Membrane</location>
        <topology evidence="1">Single-pass membrane protein</topology>
    </subcellularLocation>
</comment>
<feature type="region of interest" description="Disordered" evidence="9">
    <location>
        <begin position="994"/>
        <end position="1024"/>
    </location>
</feature>
<reference evidence="13" key="1">
    <citation type="journal article" date="2019" name="bioRxiv">
        <title>The Genome of the Zebra Mussel, Dreissena polymorpha: A Resource for Invasive Species Research.</title>
        <authorList>
            <person name="McCartney M.A."/>
            <person name="Auch B."/>
            <person name="Kono T."/>
            <person name="Mallez S."/>
            <person name="Zhang Y."/>
            <person name="Obille A."/>
            <person name="Becker A."/>
            <person name="Abrahante J.E."/>
            <person name="Garbe J."/>
            <person name="Badalamenti J.P."/>
            <person name="Herman A."/>
            <person name="Mangelson H."/>
            <person name="Liachko I."/>
            <person name="Sullivan S."/>
            <person name="Sone E.D."/>
            <person name="Koren S."/>
            <person name="Silverstein K.A.T."/>
            <person name="Beckman K.B."/>
            <person name="Gohl D.M."/>
        </authorList>
    </citation>
    <scope>NUCLEOTIDE SEQUENCE</scope>
    <source>
        <strain evidence="13">Duluth1</strain>
        <tissue evidence="13">Whole animal</tissue>
    </source>
</reference>
<dbReference type="SUPFAM" id="SSF49265">
    <property type="entry name" value="Fibronectin type III"/>
    <property type="match status" value="2"/>
</dbReference>
<evidence type="ECO:0000256" key="5">
    <source>
        <dbReference type="ARBA" id="ARBA00022989"/>
    </source>
</evidence>
<dbReference type="InterPro" id="IPR003598">
    <property type="entry name" value="Ig_sub2"/>
</dbReference>
<organism evidence="13 14">
    <name type="scientific">Dreissena polymorpha</name>
    <name type="common">Zebra mussel</name>
    <name type="synonym">Mytilus polymorpha</name>
    <dbReference type="NCBI Taxonomy" id="45954"/>
    <lineage>
        <taxon>Eukaryota</taxon>
        <taxon>Metazoa</taxon>
        <taxon>Spiralia</taxon>
        <taxon>Lophotrochozoa</taxon>
        <taxon>Mollusca</taxon>
        <taxon>Bivalvia</taxon>
        <taxon>Autobranchia</taxon>
        <taxon>Heteroconchia</taxon>
        <taxon>Euheterodonta</taxon>
        <taxon>Imparidentia</taxon>
        <taxon>Neoheterodontei</taxon>
        <taxon>Myida</taxon>
        <taxon>Dreissenoidea</taxon>
        <taxon>Dreissenidae</taxon>
        <taxon>Dreissena</taxon>
    </lineage>
</organism>
<dbReference type="PANTHER" id="PTHR13817:SF172">
    <property type="entry name" value="IG-LIKE DOMAIN-CONTAINING PROTEIN"/>
    <property type="match status" value="1"/>
</dbReference>
<evidence type="ECO:0000256" key="8">
    <source>
        <dbReference type="ARBA" id="ARBA00023319"/>
    </source>
</evidence>
<dbReference type="SMART" id="SM00060">
    <property type="entry name" value="FN3"/>
    <property type="match status" value="3"/>
</dbReference>
<dbReference type="InterPro" id="IPR013783">
    <property type="entry name" value="Ig-like_fold"/>
</dbReference>
<evidence type="ECO:0000256" key="3">
    <source>
        <dbReference type="ARBA" id="ARBA00022729"/>
    </source>
</evidence>
<feature type="region of interest" description="Disordered" evidence="9">
    <location>
        <begin position="755"/>
        <end position="804"/>
    </location>
</feature>
<keyword evidence="2 10" id="KW-0812">Transmembrane</keyword>
<feature type="domain" description="Ig-like" evidence="11">
    <location>
        <begin position="45"/>
        <end position="134"/>
    </location>
</feature>
<proteinExistence type="predicted"/>
<dbReference type="Gene3D" id="2.60.40.10">
    <property type="entry name" value="Immunoglobulins"/>
    <property type="match status" value="6"/>
</dbReference>
<dbReference type="Pfam" id="PF00041">
    <property type="entry name" value="fn3"/>
    <property type="match status" value="3"/>
</dbReference>
<feature type="compositionally biased region" description="Pro residues" evidence="9">
    <location>
        <begin position="840"/>
        <end position="850"/>
    </location>
</feature>
<feature type="transmembrane region" description="Helical" evidence="10">
    <location>
        <begin position="602"/>
        <end position="627"/>
    </location>
</feature>
<evidence type="ECO:0000256" key="10">
    <source>
        <dbReference type="SAM" id="Phobius"/>
    </source>
</evidence>
<comment type="caution">
    <text evidence="13">The sequence shown here is derived from an EMBL/GenBank/DDBJ whole genome shotgun (WGS) entry which is preliminary data.</text>
</comment>
<feature type="domain" description="Fibronectin type-III" evidence="12">
    <location>
        <begin position="478"/>
        <end position="572"/>
    </location>
</feature>
<feature type="compositionally biased region" description="Basic and acidic residues" evidence="9">
    <location>
        <begin position="856"/>
        <end position="866"/>
    </location>
</feature>
<keyword evidence="4" id="KW-0677">Repeat</keyword>
<dbReference type="Proteomes" id="UP000828390">
    <property type="component" value="Unassembled WGS sequence"/>
</dbReference>
<feature type="domain" description="Ig-like" evidence="11">
    <location>
        <begin position="151"/>
        <end position="232"/>
    </location>
</feature>
<evidence type="ECO:0000256" key="9">
    <source>
        <dbReference type="SAM" id="MobiDB-lite"/>
    </source>
</evidence>
<dbReference type="PROSITE" id="PS50853">
    <property type="entry name" value="FN3"/>
    <property type="match status" value="3"/>
</dbReference>
<feature type="non-terminal residue" evidence="13">
    <location>
        <position position="1079"/>
    </location>
</feature>
<feature type="compositionally biased region" description="Low complexity" evidence="9">
    <location>
        <begin position="867"/>
        <end position="880"/>
    </location>
</feature>
<feature type="compositionally biased region" description="Low complexity" evidence="9">
    <location>
        <begin position="1000"/>
        <end position="1012"/>
    </location>
</feature>
<gene>
    <name evidence="13" type="ORF">DPMN_056904</name>
</gene>
<keyword evidence="3" id="KW-0732">Signal</keyword>
<dbReference type="SMART" id="SM00409">
    <property type="entry name" value="IG"/>
    <property type="match status" value="3"/>
</dbReference>
<protein>
    <submittedName>
        <fullName evidence="13">Uncharacterized protein</fullName>
    </submittedName>
</protein>
<dbReference type="InterPro" id="IPR036116">
    <property type="entry name" value="FN3_sf"/>
</dbReference>
<dbReference type="InterPro" id="IPR003961">
    <property type="entry name" value="FN3_dom"/>
</dbReference>
<feature type="domain" description="Fibronectin type-III" evidence="12">
    <location>
        <begin position="260"/>
        <end position="355"/>
    </location>
</feature>
<dbReference type="AlphaFoldDB" id="A0A9D4CSK9"/>
<accession>A0A9D4CSK9</accession>
<reference evidence="13" key="2">
    <citation type="submission" date="2020-11" db="EMBL/GenBank/DDBJ databases">
        <authorList>
            <person name="McCartney M.A."/>
            <person name="Auch B."/>
            <person name="Kono T."/>
            <person name="Mallez S."/>
            <person name="Becker A."/>
            <person name="Gohl D.M."/>
            <person name="Silverstein K.A.T."/>
            <person name="Koren S."/>
            <person name="Bechman K.B."/>
            <person name="Herman A."/>
            <person name="Abrahante J.E."/>
            <person name="Garbe J."/>
        </authorList>
    </citation>
    <scope>NUCLEOTIDE SEQUENCE</scope>
    <source>
        <strain evidence="13">Duluth1</strain>
        <tissue evidence="13">Whole animal</tissue>
    </source>
</reference>
<evidence type="ECO:0000256" key="4">
    <source>
        <dbReference type="ARBA" id="ARBA00022737"/>
    </source>
</evidence>
<sequence>ARILADHTLRIEQVEPEDEGVYVCSAENAAGSTKASARLFVFSSPRFLMKPQDQVVARGRNVSLQCYTTGNPSPTIFWSKDGKNLMFSRMGSGNHMVAEDGTLRIFTVNDSDSGVYTCEALNKKGSVTASASVRVITPSSFNVLAKDLRPPPIIKLGPDNQTLGAGSVALMRCTSDGKPEPVIRWYRDNRPLLMADSRITIVASGSLRISDLRVQDSAKYTCKAVSETGETTWEAFLLVTTETTPNFPVRTSSVSFLPDAPSKPVVSDVTDTTAHLSWTPGTKSQPRPVQKFYVEYYGFDTTESWVTASRDVVTDSFTIHQLRPNSSYTFLVRAVNSEGVGFPSQPSDPIRTLGHALERTGDLTDEEIKSVLNSNIVELVNTQSINSSVISLIWRIKQGEDIIDGYQIEYKHILDIRRLEYGDPQMIRVPPIVTRYLVTGLLPYSWYELRVRAYSGTIVSWYSSPVKVQTEQTYQSGAPENVAIRKLGDKSISVVWSPPSSRRGDNSIIAYKVSCVSTDHTDNRSTATSGRTNNAIIDNLHPDKDYFVKVAAETIVGIGSWSQQFVFDGQQVFPVDEYRAASTLKPVAQEESTDGDLFKKTWFVGLLIGVGGVMLWVLLCAFSVWLCRRKRQRKKMKDQKYYPGVSQFKGDECNKNFYPPQYGFKEGNRTNELVLPPELRVLLPGQTKKEPELKEDVVGYKMAGSGGGSFNEKSFYPMDTVAPYATTALIQQQHLMKQRQQQQRQDHMFRPINQGYIQHSDGSGDSCHKGLQASDHDHSGHSTTDHNHSDHMSPTSDSGSHSTADENNMLIKQKRKPSGKRDNVSQMQHQQVALNWSDMLPPPPEHPPPSECGDPLYHEIRGEPRSTSRSRSPMSPVSFSQLSACSCPNPHTQTPVSGWNMPLYSDTECPRCHSEKYYDPMTYCQEPYIGSRRTNSPRTQLMQQQQANARNIPNNGNVSVHSCSSPRVTPCGSVHYQYSQPHVRGFPPQNCATPHQAGDNKNNFTNNVSNVNRASHSSHSDNEVQGLMPCLQSYRITSKEEKDPRYFPREKWGPDPAPPFCEQVSSMGLGGGRNWARWI</sequence>
<evidence type="ECO:0000256" key="7">
    <source>
        <dbReference type="ARBA" id="ARBA00023157"/>
    </source>
</evidence>
<feature type="compositionally biased region" description="Polar residues" evidence="9">
    <location>
        <begin position="792"/>
        <end position="804"/>
    </location>
</feature>
<keyword evidence="6 10" id="KW-0472">Membrane</keyword>
<dbReference type="GO" id="GO:0007399">
    <property type="term" value="P:nervous system development"/>
    <property type="evidence" value="ECO:0007669"/>
    <property type="project" value="UniProtKB-ARBA"/>
</dbReference>
<evidence type="ECO:0000259" key="11">
    <source>
        <dbReference type="PROSITE" id="PS50835"/>
    </source>
</evidence>
<dbReference type="EMBL" id="JAIWYP010000012">
    <property type="protein sequence ID" value="KAH3730905.1"/>
    <property type="molecule type" value="Genomic_DNA"/>
</dbReference>
<evidence type="ECO:0000256" key="2">
    <source>
        <dbReference type="ARBA" id="ARBA00022692"/>
    </source>
</evidence>
<feature type="domain" description="Fibronectin type-III" evidence="12">
    <location>
        <begin position="376"/>
        <end position="473"/>
    </location>
</feature>
<keyword evidence="7" id="KW-1015">Disulfide bond</keyword>
<evidence type="ECO:0000256" key="6">
    <source>
        <dbReference type="ARBA" id="ARBA00023136"/>
    </source>
</evidence>
<name>A0A9D4CSK9_DREPO</name>
<dbReference type="InterPro" id="IPR036179">
    <property type="entry name" value="Ig-like_dom_sf"/>
</dbReference>
<dbReference type="PANTHER" id="PTHR13817">
    <property type="entry name" value="TITIN"/>
    <property type="match status" value="1"/>
</dbReference>
<keyword evidence="5 10" id="KW-1133">Transmembrane helix</keyword>